<comment type="function">
    <text evidence="1">Adds a myristoyl group to the N-terminal glycine residue of certain cellular proteins.</text>
</comment>
<name>A0A814QXR5_9BILA</name>
<dbReference type="Pfam" id="PF02799">
    <property type="entry name" value="NMT_C"/>
    <property type="match status" value="1"/>
</dbReference>
<evidence type="ECO:0000256" key="1">
    <source>
        <dbReference type="RuleBase" id="RU000586"/>
    </source>
</evidence>
<dbReference type="PANTHER" id="PTHR11377">
    <property type="entry name" value="N-MYRISTOYL TRANSFERASE"/>
    <property type="match status" value="1"/>
</dbReference>
<dbReference type="EMBL" id="CAJNOE010000294">
    <property type="protein sequence ID" value="CAF1126321.1"/>
    <property type="molecule type" value="Genomic_DNA"/>
</dbReference>
<organism evidence="4 5">
    <name type="scientific">Adineta steineri</name>
    <dbReference type="NCBI Taxonomy" id="433720"/>
    <lineage>
        <taxon>Eukaryota</taxon>
        <taxon>Metazoa</taxon>
        <taxon>Spiralia</taxon>
        <taxon>Gnathifera</taxon>
        <taxon>Rotifera</taxon>
        <taxon>Eurotatoria</taxon>
        <taxon>Bdelloidea</taxon>
        <taxon>Adinetida</taxon>
        <taxon>Adinetidae</taxon>
        <taxon>Adineta</taxon>
    </lineage>
</organism>
<dbReference type="InterPro" id="IPR016181">
    <property type="entry name" value="Acyl_CoA_acyltransferase"/>
</dbReference>
<dbReference type="InterPro" id="IPR022677">
    <property type="entry name" value="NMT_C"/>
</dbReference>
<protein>
    <recommendedName>
        <fullName evidence="1">Glycylpeptide N-tetradecanoyltransferase</fullName>
        <ecNumber evidence="1">2.3.1.97</ecNumber>
    </recommendedName>
</protein>
<dbReference type="PANTHER" id="PTHR11377:SF5">
    <property type="entry name" value="GLYCYLPEPTIDE N-TETRADECANOYLTRANSFERASE"/>
    <property type="match status" value="1"/>
</dbReference>
<reference evidence="4" key="1">
    <citation type="submission" date="2021-02" db="EMBL/GenBank/DDBJ databases">
        <authorList>
            <person name="Nowell W R."/>
        </authorList>
    </citation>
    <scope>NUCLEOTIDE SEQUENCE</scope>
</reference>
<comment type="similarity">
    <text evidence="2">Belongs to the NMT family.</text>
</comment>
<comment type="catalytic activity">
    <reaction evidence="1">
        <text>N-terminal glycyl-[protein] + tetradecanoyl-CoA = N-tetradecanoylglycyl-[protein] + CoA + H(+)</text>
        <dbReference type="Rhea" id="RHEA:15521"/>
        <dbReference type="Rhea" id="RHEA-COMP:12666"/>
        <dbReference type="Rhea" id="RHEA-COMP:12667"/>
        <dbReference type="ChEBI" id="CHEBI:15378"/>
        <dbReference type="ChEBI" id="CHEBI:57287"/>
        <dbReference type="ChEBI" id="CHEBI:57385"/>
        <dbReference type="ChEBI" id="CHEBI:64723"/>
        <dbReference type="ChEBI" id="CHEBI:133050"/>
        <dbReference type="EC" id="2.3.1.97"/>
    </reaction>
</comment>
<evidence type="ECO:0000313" key="4">
    <source>
        <dbReference type="EMBL" id="CAF1126321.1"/>
    </source>
</evidence>
<dbReference type="Proteomes" id="UP000663860">
    <property type="component" value="Unassembled WGS sequence"/>
</dbReference>
<evidence type="ECO:0000259" key="3">
    <source>
        <dbReference type="Pfam" id="PF02799"/>
    </source>
</evidence>
<gene>
    <name evidence="4" type="ORF">IZO911_LOCUS24432</name>
</gene>
<dbReference type="Gene3D" id="3.40.630.30">
    <property type="match status" value="1"/>
</dbReference>
<proteinExistence type="inferred from homology"/>
<dbReference type="GO" id="GO:0004379">
    <property type="term" value="F:glycylpeptide N-tetradecanoyltransferase activity"/>
    <property type="evidence" value="ECO:0007669"/>
    <property type="project" value="UniProtKB-EC"/>
</dbReference>
<keyword evidence="1" id="KW-0012">Acyltransferase</keyword>
<evidence type="ECO:0000313" key="5">
    <source>
        <dbReference type="Proteomes" id="UP000663860"/>
    </source>
</evidence>
<dbReference type="AlphaFoldDB" id="A0A814QXR5"/>
<comment type="caution">
    <text evidence="4">The sequence shown here is derived from an EMBL/GenBank/DDBJ whole genome shotgun (WGS) entry which is preliminary data.</text>
</comment>
<dbReference type="EC" id="2.3.1.97" evidence="1"/>
<dbReference type="InterPro" id="IPR000903">
    <property type="entry name" value="NMT"/>
</dbReference>
<evidence type="ECO:0000256" key="2">
    <source>
        <dbReference type="RuleBase" id="RU004178"/>
    </source>
</evidence>
<accession>A0A814QXR5</accession>
<feature type="domain" description="Glycylpeptide N-tetradecanoyltransferase C-terminal" evidence="3">
    <location>
        <begin position="1"/>
        <end position="153"/>
    </location>
</feature>
<sequence length="202" mass="23453">MQKIYRLPETTQVAGFREMRDADMPQAWKILTQYLTKFDLAPVFSLDEFEYLCKNRSSIVSAFVVESDQGEITDFISYYHLPSTIIDHPEYKTLNACYMYYYAASRTPLTDLVDDCLIQAHNSGFDVFNALDIMNNKEFLKKLKFGDGDDIQHWNTAWYHASAYCAIQITFDQSHLDPTTQLITDFNLNSLLQSTLQKHKIN</sequence>
<keyword evidence="1" id="KW-0808">Transferase</keyword>
<dbReference type="GO" id="GO:0005737">
    <property type="term" value="C:cytoplasm"/>
    <property type="evidence" value="ECO:0007669"/>
    <property type="project" value="TreeGrafter"/>
</dbReference>
<dbReference type="SUPFAM" id="SSF55729">
    <property type="entry name" value="Acyl-CoA N-acyltransferases (Nat)"/>
    <property type="match status" value="1"/>
</dbReference>